<dbReference type="AlphaFoldDB" id="A0A2U1CZP6"/>
<dbReference type="EMBL" id="QEKQ01000002">
    <property type="protein sequence ID" value="PVY78260.1"/>
    <property type="molecule type" value="Genomic_DNA"/>
</dbReference>
<evidence type="ECO:0000313" key="4">
    <source>
        <dbReference type="Proteomes" id="UP000245887"/>
    </source>
</evidence>
<organism evidence="3 4">
    <name type="scientific">Tamilnaduibacter salinus</name>
    <dbReference type="NCBI Taxonomy" id="1484056"/>
    <lineage>
        <taxon>Bacteria</taxon>
        <taxon>Pseudomonadati</taxon>
        <taxon>Pseudomonadota</taxon>
        <taxon>Gammaproteobacteria</taxon>
        <taxon>Pseudomonadales</taxon>
        <taxon>Marinobacteraceae</taxon>
        <taxon>Tamilnaduibacter</taxon>
    </lineage>
</organism>
<evidence type="ECO:0000256" key="1">
    <source>
        <dbReference type="SAM" id="SignalP"/>
    </source>
</evidence>
<comment type="caution">
    <text evidence="3">The sequence shown here is derived from an EMBL/GenBank/DDBJ whole genome shotgun (WGS) entry which is preliminary data.</text>
</comment>
<dbReference type="Proteomes" id="UP000245887">
    <property type="component" value="Unassembled WGS sequence"/>
</dbReference>
<proteinExistence type="predicted"/>
<feature type="signal peptide" evidence="1">
    <location>
        <begin position="1"/>
        <end position="22"/>
    </location>
</feature>
<protein>
    <recommendedName>
        <fullName evidence="2">DUF6160 domain-containing protein</fullName>
    </recommendedName>
</protein>
<sequence length="278" mass="28608">MKGLNRLALATAVAAVPLASHAELKALDEHSMSNVTGQSGVTIELETQVSVDTVTYTHEGELNLSDIQIGGRDDTAGQAGVEGKLDNLKIDIDVAGDGDALIKVASTETDGSGNAVPIDFGASIGSASLDATDGSGDSTLLASNIGLEGEIAQLDLQVDTATDELQVESAFKITDMDATIDFLGVTIEDVEVTGASTFGNPDPNEASDPLNGEFVRATRTISKVSGVGSSNGDGLSIKTESYISDTRIGAIKIGGDSIGEISMDNMKVIESEMVIYGH</sequence>
<gene>
    <name evidence="3" type="ORF">C8D92_102300</name>
</gene>
<dbReference type="InterPro" id="IPR046158">
    <property type="entry name" value="DUF6160"/>
</dbReference>
<dbReference type="OrthoDB" id="6180023at2"/>
<evidence type="ECO:0000259" key="2">
    <source>
        <dbReference type="Pfam" id="PF19657"/>
    </source>
</evidence>
<dbReference type="Pfam" id="PF19657">
    <property type="entry name" value="DUF6160"/>
    <property type="match status" value="1"/>
</dbReference>
<keyword evidence="1" id="KW-0732">Signal</keyword>
<dbReference type="RefSeq" id="WP_116918482.1">
    <property type="nucleotide sequence ID" value="NZ_QEKQ01000002.1"/>
</dbReference>
<evidence type="ECO:0000313" key="3">
    <source>
        <dbReference type="EMBL" id="PVY78260.1"/>
    </source>
</evidence>
<reference evidence="3 4" key="1">
    <citation type="submission" date="2018-04" db="EMBL/GenBank/DDBJ databases">
        <title>Genomic Encyclopedia of Type Strains, Phase IV (KMG-IV): sequencing the most valuable type-strain genomes for metagenomic binning, comparative biology and taxonomic classification.</title>
        <authorList>
            <person name="Goeker M."/>
        </authorList>
    </citation>
    <scope>NUCLEOTIDE SEQUENCE [LARGE SCALE GENOMIC DNA]</scope>
    <source>
        <strain evidence="3 4">DSM 28688</strain>
    </source>
</reference>
<accession>A0A2U1CZP6</accession>
<feature type="domain" description="DUF6160" evidence="2">
    <location>
        <begin position="1"/>
        <end position="96"/>
    </location>
</feature>
<feature type="chain" id="PRO_5015762742" description="DUF6160 domain-containing protein" evidence="1">
    <location>
        <begin position="23"/>
        <end position="278"/>
    </location>
</feature>
<name>A0A2U1CZP6_9GAMM</name>